<proteinExistence type="predicted"/>
<dbReference type="SMART" id="SM00696">
    <property type="entry name" value="DM9"/>
    <property type="match status" value="1"/>
</dbReference>
<evidence type="ECO:0000313" key="3">
    <source>
        <dbReference type="Proteomes" id="UP001498398"/>
    </source>
</evidence>
<feature type="domain" description="VWFA" evidence="1">
    <location>
        <begin position="61"/>
        <end position="255"/>
    </location>
</feature>
<sequence length="600" mass="67133">MARYRMILKVKEYEVLVQTSSLPQYSFLPIVPKTAIVTTDQRVPEKAKPAVQLSQNITAVDIVFLVDNSGSMQAETRWGDVKTVLSILVEDYNKFKTSDWNGFDIHFLNDRTKGQKKRITDRDSVDQIFQIIQPEGGTPTGARLKELLEDYMPQLTDKSKPIAVITITDGEQSSNDIPLDKVIGDTINKMKNTNVPENKLYFHFIQVGHDKDAARALNELVSEEFEIPDIVGRTLSDPNQTKFQSDKFYEILNRLAKKQIYKESVNANNDHTATTKTQVKLGSTTEFAQARMDWIEEVEDFGVTLNTVEYPGTSVVPYTWMYVDFASGAEFPSNAVICGKQNNKDTFFFRTFYDGEMRYGSVTAGVAQAKFFLKGSEVVTCSQYQVLVQPSSVLYIFAAPPLKTFIQEQKIDIVFLVDDSDSMADGPKWGQASEVLATVLKASKKHEVKEMALHFLNNTQVSTTTSIDEIIKVVHAITPDGSSHAGRKLQQIFGEYIPKLEVQQRQENEGGVFKRLNIIVITDGRLAGHFESVLQNAVQKVKASDIQEGTFGIQFVLVGGDAEALKVLGGIVNEDRDLQNFIGIVQSTSEDKWVELLASV</sequence>
<dbReference type="PANTHER" id="PTHR34706">
    <property type="entry name" value="SLR1338 PROTEIN"/>
    <property type="match status" value="1"/>
</dbReference>
<keyword evidence="3" id="KW-1185">Reference proteome</keyword>
<dbReference type="PANTHER" id="PTHR34706:SF1">
    <property type="entry name" value="VWFA DOMAIN-CONTAINING PROTEIN"/>
    <property type="match status" value="1"/>
</dbReference>
<accession>A0ABR1JDJ1</accession>
<dbReference type="PROSITE" id="PS50234">
    <property type="entry name" value="VWFA"/>
    <property type="match status" value="2"/>
</dbReference>
<protein>
    <recommendedName>
        <fullName evidence="1">VWFA domain-containing protein</fullName>
    </recommendedName>
</protein>
<dbReference type="InterPro" id="IPR006616">
    <property type="entry name" value="DM9_repeat"/>
</dbReference>
<dbReference type="Gene3D" id="3.40.50.410">
    <property type="entry name" value="von Willebrand factor, type A domain"/>
    <property type="match status" value="2"/>
</dbReference>
<evidence type="ECO:0000259" key="1">
    <source>
        <dbReference type="PROSITE" id="PS50234"/>
    </source>
</evidence>
<dbReference type="Proteomes" id="UP001498398">
    <property type="component" value="Unassembled WGS sequence"/>
</dbReference>
<reference evidence="2 3" key="1">
    <citation type="submission" date="2024-01" db="EMBL/GenBank/DDBJ databases">
        <title>A draft genome for the cacao thread blight pathogen Marasmiellus scandens.</title>
        <authorList>
            <person name="Baruah I.K."/>
            <person name="Leung J."/>
            <person name="Bukari Y."/>
            <person name="Amoako-Attah I."/>
            <person name="Meinhardt L.W."/>
            <person name="Bailey B.A."/>
            <person name="Cohen S.P."/>
        </authorList>
    </citation>
    <scope>NUCLEOTIDE SEQUENCE [LARGE SCALE GENOMIC DNA]</scope>
    <source>
        <strain evidence="2 3">GH-19</strain>
    </source>
</reference>
<evidence type="ECO:0000313" key="2">
    <source>
        <dbReference type="EMBL" id="KAK7455746.1"/>
    </source>
</evidence>
<dbReference type="InterPro" id="IPR036465">
    <property type="entry name" value="vWFA_dom_sf"/>
</dbReference>
<feature type="domain" description="VWFA" evidence="1">
    <location>
        <begin position="412"/>
        <end position="600"/>
    </location>
</feature>
<name>A0ABR1JDJ1_9AGAR</name>
<dbReference type="Pfam" id="PF00092">
    <property type="entry name" value="VWA"/>
    <property type="match status" value="1"/>
</dbReference>
<dbReference type="SMART" id="SM00327">
    <property type="entry name" value="VWA"/>
    <property type="match status" value="2"/>
</dbReference>
<dbReference type="SUPFAM" id="SSF53300">
    <property type="entry name" value="vWA-like"/>
    <property type="match status" value="2"/>
</dbReference>
<dbReference type="InterPro" id="IPR002035">
    <property type="entry name" value="VWF_A"/>
</dbReference>
<organism evidence="2 3">
    <name type="scientific">Marasmiellus scandens</name>
    <dbReference type="NCBI Taxonomy" id="2682957"/>
    <lineage>
        <taxon>Eukaryota</taxon>
        <taxon>Fungi</taxon>
        <taxon>Dikarya</taxon>
        <taxon>Basidiomycota</taxon>
        <taxon>Agaricomycotina</taxon>
        <taxon>Agaricomycetes</taxon>
        <taxon>Agaricomycetidae</taxon>
        <taxon>Agaricales</taxon>
        <taxon>Marasmiineae</taxon>
        <taxon>Omphalotaceae</taxon>
        <taxon>Marasmiellus</taxon>
    </lineage>
</organism>
<gene>
    <name evidence="2" type="ORF">VKT23_010778</name>
</gene>
<dbReference type="EMBL" id="JBANRG010000022">
    <property type="protein sequence ID" value="KAK7455746.1"/>
    <property type="molecule type" value="Genomic_DNA"/>
</dbReference>
<comment type="caution">
    <text evidence="2">The sequence shown here is derived from an EMBL/GenBank/DDBJ whole genome shotgun (WGS) entry which is preliminary data.</text>
</comment>